<gene>
    <name evidence="10" type="ORF">GMST_31910</name>
</gene>
<feature type="coiled-coil region" evidence="5">
    <location>
        <begin position="639"/>
        <end position="684"/>
    </location>
</feature>
<dbReference type="PROSITE" id="PS50885">
    <property type="entry name" value="HAMP"/>
    <property type="match status" value="2"/>
</dbReference>
<dbReference type="Pfam" id="PF12729">
    <property type="entry name" value="4HB_MCP_1"/>
    <property type="match status" value="1"/>
</dbReference>
<keyword evidence="7" id="KW-1133">Transmembrane helix</keyword>
<dbReference type="SMART" id="SM00283">
    <property type="entry name" value="MA"/>
    <property type="match status" value="1"/>
</dbReference>
<dbReference type="GO" id="GO:0004888">
    <property type="term" value="F:transmembrane signaling receptor activity"/>
    <property type="evidence" value="ECO:0007669"/>
    <property type="project" value="InterPro"/>
</dbReference>
<dbReference type="PANTHER" id="PTHR43531">
    <property type="entry name" value="PROTEIN ICFG"/>
    <property type="match status" value="1"/>
</dbReference>
<name>A0A6V8MLJ0_9BACT</name>
<dbReference type="GO" id="GO:0007165">
    <property type="term" value="P:signal transduction"/>
    <property type="evidence" value="ECO:0007669"/>
    <property type="project" value="UniProtKB-KW"/>
</dbReference>
<dbReference type="PANTHER" id="PTHR43531:SF11">
    <property type="entry name" value="METHYL-ACCEPTING CHEMOTAXIS PROTEIN 3"/>
    <property type="match status" value="1"/>
</dbReference>
<keyword evidence="4" id="KW-0807">Transducer</keyword>
<evidence type="ECO:0000256" key="7">
    <source>
        <dbReference type="SAM" id="Phobius"/>
    </source>
</evidence>
<evidence type="ECO:0000256" key="1">
    <source>
        <dbReference type="ARBA" id="ARBA00004370"/>
    </source>
</evidence>
<dbReference type="Proteomes" id="UP000556026">
    <property type="component" value="Unassembled WGS sequence"/>
</dbReference>
<dbReference type="FunFam" id="1.10.287.950:FF:000001">
    <property type="entry name" value="Methyl-accepting chemotaxis sensory transducer"/>
    <property type="match status" value="1"/>
</dbReference>
<dbReference type="Gene3D" id="1.10.287.950">
    <property type="entry name" value="Methyl-accepting chemotaxis protein"/>
    <property type="match status" value="1"/>
</dbReference>
<comment type="similarity">
    <text evidence="3">Belongs to the methyl-accepting chemotaxis (MCP) protein family.</text>
</comment>
<feature type="domain" description="Methyl-accepting transducer" evidence="8">
    <location>
        <begin position="453"/>
        <end position="668"/>
    </location>
</feature>
<accession>A0A6V8MLJ0</accession>
<dbReference type="InterPro" id="IPR051310">
    <property type="entry name" value="MCP_chemotaxis"/>
</dbReference>
<feature type="domain" description="HAMP" evidence="9">
    <location>
        <begin position="398"/>
        <end position="448"/>
    </location>
</feature>
<reference evidence="11" key="1">
    <citation type="submission" date="2020-06" db="EMBL/GenBank/DDBJ databases">
        <title>Draft genomic sequence of Geomonas sp. Red330.</title>
        <authorList>
            <person name="Itoh H."/>
            <person name="Zhenxing X."/>
            <person name="Ushijima N."/>
            <person name="Masuda Y."/>
            <person name="Shiratori Y."/>
            <person name="Senoo K."/>
        </authorList>
    </citation>
    <scope>NUCLEOTIDE SEQUENCE [LARGE SCALE GENOMIC DNA]</scope>
    <source>
        <strain evidence="11">Red330</strain>
    </source>
</reference>
<dbReference type="RefSeq" id="WP_183355676.1">
    <property type="nucleotide sequence ID" value="NZ_BLXX01000011.1"/>
</dbReference>
<evidence type="ECO:0000259" key="8">
    <source>
        <dbReference type="PROSITE" id="PS50111"/>
    </source>
</evidence>
<evidence type="ECO:0000256" key="2">
    <source>
        <dbReference type="ARBA" id="ARBA00022500"/>
    </source>
</evidence>
<keyword evidence="7" id="KW-0812">Transmembrane</keyword>
<evidence type="ECO:0000256" key="6">
    <source>
        <dbReference type="SAM" id="MobiDB-lite"/>
    </source>
</evidence>
<keyword evidence="11" id="KW-1185">Reference proteome</keyword>
<dbReference type="EMBL" id="BLXX01000011">
    <property type="protein sequence ID" value="GFO60866.1"/>
    <property type="molecule type" value="Genomic_DNA"/>
</dbReference>
<keyword evidence="7" id="KW-0472">Membrane</keyword>
<feature type="transmembrane region" description="Helical" evidence="7">
    <location>
        <begin position="13"/>
        <end position="32"/>
    </location>
</feature>
<organism evidence="10 11">
    <name type="scientific">Geomonas silvestris</name>
    <dbReference type="NCBI Taxonomy" id="2740184"/>
    <lineage>
        <taxon>Bacteria</taxon>
        <taxon>Pseudomonadati</taxon>
        <taxon>Thermodesulfobacteriota</taxon>
        <taxon>Desulfuromonadia</taxon>
        <taxon>Geobacterales</taxon>
        <taxon>Geobacteraceae</taxon>
        <taxon>Geomonas</taxon>
    </lineage>
</organism>
<dbReference type="InterPro" id="IPR024478">
    <property type="entry name" value="HlyB_4HB_MCP"/>
</dbReference>
<dbReference type="PROSITE" id="PS50111">
    <property type="entry name" value="CHEMOTAXIS_TRANSDUC_2"/>
    <property type="match status" value="1"/>
</dbReference>
<feature type="compositionally biased region" description="Low complexity" evidence="6">
    <location>
        <begin position="475"/>
        <end position="493"/>
    </location>
</feature>
<feature type="domain" description="HAMP" evidence="9">
    <location>
        <begin position="266"/>
        <end position="318"/>
    </location>
</feature>
<evidence type="ECO:0008006" key="12">
    <source>
        <dbReference type="Google" id="ProtNLM"/>
    </source>
</evidence>
<feature type="region of interest" description="Disordered" evidence="6">
    <location>
        <begin position="465"/>
        <end position="493"/>
    </location>
</feature>
<dbReference type="SUPFAM" id="SSF58104">
    <property type="entry name" value="Methyl-accepting chemotaxis protein (MCP) signaling domain"/>
    <property type="match status" value="1"/>
</dbReference>
<proteinExistence type="inferred from homology"/>
<dbReference type="InterPro" id="IPR003660">
    <property type="entry name" value="HAMP_dom"/>
</dbReference>
<evidence type="ECO:0000313" key="10">
    <source>
        <dbReference type="EMBL" id="GFO60866.1"/>
    </source>
</evidence>
<dbReference type="Pfam" id="PF18947">
    <property type="entry name" value="HAMP_2"/>
    <property type="match status" value="2"/>
</dbReference>
<evidence type="ECO:0000259" key="9">
    <source>
        <dbReference type="PROSITE" id="PS50885"/>
    </source>
</evidence>
<dbReference type="InterPro" id="IPR004090">
    <property type="entry name" value="Chemotax_Me-accpt_rcpt"/>
</dbReference>
<dbReference type="Gene3D" id="1.20.120.1530">
    <property type="match status" value="1"/>
</dbReference>
<evidence type="ECO:0000256" key="4">
    <source>
        <dbReference type="PROSITE-ProRule" id="PRU00284"/>
    </source>
</evidence>
<evidence type="ECO:0000313" key="11">
    <source>
        <dbReference type="Proteomes" id="UP000556026"/>
    </source>
</evidence>
<feature type="compositionally biased region" description="Polar residues" evidence="6">
    <location>
        <begin position="465"/>
        <end position="474"/>
    </location>
</feature>
<dbReference type="SMART" id="SM00304">
    <property type="entry name" value="HAMP"/>
    <property type="match status" value="2"/>
</dbReference>
<keyword evidence="5" id="KW-0175">Coiled coil</keyword>
<dbReference type="InterPro" id="IPR004089">
    <property type="entry name" value="MCPsignal_dom"/>
</dbReference>
<feature type="transmembrane region" description="Helical" evidence="7">
    <location>
        <begin position="195"/>
        <end position="214"/>
    </location>
</feature>
<comment type="caution">
    <text evidence="10">The sequence shown here is derived from an EMBL/GenBank/DDBJ whole genome shotgun (WGS) entry which is preliminary data.</text>
</comment>
<dbReference type="AlphaFoldDB" id="A0A6V8MLJ0"/>
<sequence>MNLLNSLTISKKLMASFVILAGITAIVGYIGIKNMGTINDRADQIYQKELLGLSYVKEANIDLIYMDRASKNLILSTTKADRELYAKRFQEYLKMYQENLEKGRTLFYSEKAKAALAKLDKQWQEYLPVAQRVNQLALGEQLSAKKASADLAAGEAREKINAVDDSLTELTKIKEANSKRISDETTALYLQSRSYLLALIVGSVLFGIGVGLFLSRNIGNILKSLLEECRRLTEAAIDGKLATRGEPDKINFEFRGVVTGINQTLDAVIGPLNVTAEYVDRISKGDIPPKITDTYNGDFNEVKVNLNNCIDNVNALVQDANMLAEAAIAGKLATRADAKRHQGDFQKIVSGVNDTLDAVIGPLNVAAQYVDRISKGDIPPRIVEQYRGDFNELKNNLNILIAAMETITKAAQDIAGGNLLVDIKERSEKDELMRALSAMVNQLSDVVTEVKSAADNVAQGSMELSSGAENLSQGASEQAASAEEASSSMEEMSANIRQNADNALQTEKIAVKSASDAIEGGKAVAQTVNAMREIAGKINIIEEIARQTNMLALNAAIEAARAGEHGKGFAVVASEVRKLAERSQAAAGEISELSISSVDVAEKAGEMLAQLVPDIQKTAELVQEISAASKEQDTGSSQINKAIQQLDQVIQQNAGAAEEMSSTAEELSSQAEQLQTTIAFFKVKESAGAAKPVARQRAEAKRVAAPQHVQGSTVSKKQAVAGHALNLDEADAQDSAFEKY</sequence>
<evidence type="ECO:0000256" key="3">
    <source>
        <dbReference type="ARBA" id="ARBA00029447"/>
    </source>
</evidence>
<keyword evidence="2" id="KW-0145">Chemotaxis</keyword>
<feature type="region of interest" description="Disordered" evidence="6">
    <location>
        <begin position="693"/>
        <end position="718"/>
    </location>
</feature>
<dbReference type="GO" id="GO:0005886">
    <property type="term" value="C:plasma membrane"/>
    <property type="evidence" value="ECO:0007669"/>
    <property type="project" value="TreeGrafter"/>
</dbReference>
<evidence type="ECO:0000256" key="5">
    <source>
        <dbReference type="SAM" id="Coils"/>
    </source>
</evidence>
<protein>
    <recommendedName>
        <fullName evidence="12">Methyl-accepting chemotaxis protein</fullName>
    </recommendedName>
</protein>
<dbReference type="PRINTS" id="PR00260">
    <property type="entry name" value="CHEMTRNSDUCR"/>
</dbReference>
<dbReference type="Pfam" id="PF00015">
    <property type="entry name" value="MCPsignal"/>
    <property type="match status" value="1"/>
</dbReference>
<comment type="subcellular location">
    <subcellularLocation>
        <location evidence="1">Membrane</location>
    </subcellularLocation>
</comment>
<dbReference type="GO" id="GO:0006935">
    <property type="term" value="P:chemotaxis"/>
    <property type="evidence" value="ECO:0007669"/>
    <property type="project" value="UniProtKB-KW"/>
</dbReference>